<dbReference type="SMART" id="SM00267">
    <property type="entry name" value="GGDEF"/>
    <property type="match status" value="1"/>
</dbReference>
<accession>A0A4Q7AUM4</accession>
<dbReference type="Pfam" id="PF00990">
    <property type="entry name" value="GGDEF"/>
    <property type="match status" value="1"/>
</dbReference>
<organism evidence="11 12">
    <name type="scientific">Acinetobacter bouvetii</name>
    <dbReference type="NCBI Taxonomy" id="202951"/>
    <lineage>
        <taxon>Bacteria</taxon>
        <taxon>Pseudomonadati</taxon>
        <taxon>Pseudomonadota</taxon>
        <taxon>Gammaproteobacteria</taxon>
        <taxon>Moraxellales</taxon>
        <taxon>Moraxellaceae</taxon>
        <taxon>Acinetobacter</taxon>
    </lineage>
</organism>
<dbReference type="Proteomes" id="UP000293483">
    <property type="component" value="Unassembled WGS sequence"/>
</dbReference>
<dbReference type="Pfam" id="PF02743">
    <property type="entry name" value="dCache_1"/>
    <property type="match status" value="1"/>
</dbReference>
<evidence type="ECO:0000256" key="3">
    <source>
        <dbReference type="ARBA" id="ARBA00012528"/>
    </source>
</evidence>
<dbReference type="STRING" id="202951.GCA_001485025_00551"/>
<keyword evidence="6 9" id="KW-1133">Transmembrane helix</keyword>
<evidence type="ECO:0000256" key="2">
    <source>
        <dbReference type="ARBA" id="ARBA00004651"/>
    </source>
</evidence>
<comment type="catalytic activity">
    <reaction evidence="8">
        <text>2 GTP = 3',3'-c-di-GMP + 2 diphosphate</text>
        <dbReference type="Rhea" id="RHEA:24898"/>
        <dbReference type="ChEBI" id="CHEBI:33019"/>
        <dbReference type="ChEBI" id="CHEBI:37565"/>
        <dbReference type="ChEBI" id="CHEBI:58805"/>
        <dbReference type="EC" id="2.7.7.65"/>
    </reaction>
</comment>
<evidence type="ECO:0000313" key="11">
    <source>
        <dbReference type="EMBL" id="RZG66802.1"/>
    </source>
</evidence>
<evidence type="ECO:0000256" key="9">
    <source>
        <dbReference type="SAM" id="Phobius"/>
    </source>
</evidence>
<keyword evidence="7 9" id="KW-0472">Membrane</keyword>
<evidence type="ECO:0000256" key="8">
    <source>
        <dbReference type="ARBA" id="ARBA00034247"/>
    </source>
</evidence>
<feature type="transmembrane region" description="Helical" evidence="9">
    <location>
        <begin position="15"/>
        <end position="35"/>
    </location>
</feature>
<dbReference type="GO" id="GO:0043709">
    <property type="term" value="P:cell adhesion involved in single-species biofilm formation"/>
    <property type="evidence" value="ECO:0007669"/>
    <property type="project" value="TreeGrafter"/>
</dbReference>
<dbReference type="PANTHER" id="PTHR45138">
    <property type="entry name" value="REGULATORY COMPONENTS OF SENSORY TRANSDUCTION SYSTEM"/>
    <property type="match status" value="1"/>
</dbReference>
<dbReference type="InterPro" id="IPR029787">
    <property type="entry name" value="Nucleotide_cyclase"/>
</dbReference>
<comment type="subcellular location">
    <subcellularLocation>
        <location evidence="2">Cell membrane</location>
        <topology evidence="2">Multi-pass membrane protein</topology>
    </subcellularLocation>
</comment>
<dbReference type="GO" id="GO:1902201">
    <property type="term" value="P:negative regulation of bacterial-type flagellum-dependent cell motility"/>
    <property type="evidence" value="ECO:0007669"/>
    <property type="project" value="TreeGrafter"/>
</dbReference>
<keyword evidence="4" id="KW-1003">Cell membrane</keyword>
<keyword evidence="5 9" id="KW-0812">Transmembrane</keyword>
<dbReference type="FunFam" id="3.30.70.270:FF:000001">
    <property type="entry name" value="Diguanylate cyclase domain protein"/>
    <property type="match status" value="1"/>
</dbReference>
<dbReference type="InterPro" id="IPR000160">
    <property type="entry name" value="GGDEF_dom"/>
</dbReference>
<dbReference type="InterPro" id="IPR043128">
    <property type="entry name" value="Rev_trsase/Diguanyl_cyclase"/>
</dbReference>
<gene>
    <name evidence="11" type="ORF">EXE25_08905</name>
</gene>
<dbReference type="AlphaFoldDB" id="A0A4Q7AUM4"/>
<dbReference type="EC" id="2.7.7.65" evidence="3"/>
<evidence type="ECO:0000256" key="5">
    <source>
        <dbReference type="ARBA" id="ARBA00022692"/>
    </source>
</evidence>
<evidence type="ECO:0000256" key="4">
    <source>
        <dbReference type="ARBA" id="ARBA00022475"/>
    </source>
</evidence>
<dbReference type="EMBL" id="SGSU01000009">
    <property type="protein sequence ID" value="RZG66802.1"/>
    <property type="molecule type" value="Genomic_DNA"/>
</dbReference>
<dbReference type="Gene3D" id="3.30.450.20">
    <property type="entry name" value="PAS domain"/>
    <property type="match status" value="1"/>
</dbReference>
<dbReference type="CDD" id="cd01949">
    <property type="entry name" value="GGDEF"/>
    <property type="match status" value="1"/>
</dbReference>
<dbReference type="NCBIfam" id="TIGR00254">
    <property type="entry name" value="GGDEF"/>
    <property type="match status" value="1"/>
</dbReference>
<dbReference type="SUPFAM" id="SSF55073">
    <property type="entry name" value="Nucleotide cyclase"/>
    <property type="match status" value="1"/>
</dbReference>
<dbReference type="PANTHER" id="PTHR45138:SF9">
    <property type="entry name" value="DIGUANYLATE CYCLASE DGCM-RELATED"/>
    <property type="match status" value="1"/>
</dbReference>
<dbReference type="InterPro" id="IPR050469">
    <property type="entry name" value="Diguanylate_Cyclase"/>
</dbReference>
<dbReference type="Gene3D" id="3.30.70.270">
    <property type="match status" value="1"/>
</dbReference>
<feature type="transmembrane region" description="Helical" evidence="9">
    <location>
        <begin position="284"/>
        <end position="304"/>
    </location>
</feature>
<dbReference type="PROSITE" id="PS50887">
    <property type="entry name" value="GGDEF"/>
    <property type="match status" value="1"/>
</dbReference>
<comment type="caution">
    <text evidence="11">The sequence shown here is derived from an EMBL/GenBank/DDBJ whole genome shotgun (WGS) entry which is preliminary data.</text>
</comment>
<dbReference type="RefSeq" id="WP_130145595.1">
    <property type="nucleotide sequence ID" value="NZ_SGSU01000009.1"/>
</dbReference>
<sequence length="520" mass="59583">MKQIALLLKLDLQRLILILIILCVSCLFIVSVFILNHVIKAQLMENSLSINEKYASKVALSTDQYFSNMLQELKYSSNIISKDFSNQALIQQELHRLKYQSNNFNSVSVIDSTAHIRHLEPQLLKYDSKTIYKTVGIVESLKSKKTYISTPYKSIANNLIVLMSQPIYGPDQQYLGMITGSLYLHKKNLISQILSTTYSYKNSYMYVIDNNNKIIFHPNIKRIGETIEVNTGLVYMSKHKSGHIQLVNSEGVNNLAGFAHIPSVNWLVVSQQPTEELFEQANTIIIKVAFGIFIFYMILFFIIWKITQYISSPLHGLAQMAGMLSKPETEQEIQNINPWYFEVMRFRTALLFSSKKFKDKISELNLHVNTDPLTGLHNRRGMQLFLEELQNTGTEFAILLIDIDFFKAVNDNFGHDQGDHMLKVLAEQMKKNFRENDICCRMGGEEFAVLMAATDKAVVFKAAERLRKNIEEITAAMPTPITISIGISYWPHDSNDVKEAFKQADNRLYQAKNEGRNRVC</sequence>
<dbReference type="GO" id="GO:0005886">
    <property type="term" value="C:plasma membrane"/>
    <property type="evidence" value="ECO:0007669"/>
    <property type="project" value="UniProtKB-SubCell"/>
</dbReference>
<proteinExistence type="predicted"/>
<dbReference type="InterPro" id="IPR033479">
    <property type="entry name" value="dCache_1"/>
</dbReference>
<feature type="domain" description="GGDEF" evidence="10">
    <location>
        <begin position="394"/>
        <end position="520"/>
    </location>
</feature>
<evidence type="ECO:0000259" key="10">
    <source>
        <dbReference type="PROSITE" id="PS50887"/>
    </source>
</evidence>
<reference evidence="11 12" key="1">
    <citation type="submission" date="2019-02" db="EMBL/GenBank/DDBJ databases">
        <title>The Batch Genome Submission of Acinetobacter spp. strains.</title>
        <authorList>
            <person name="Qin J."/>
            <person name="Hu Y."/>
            <person name="Ye H."/>
            <person name="Wei L."/>
            <person name="Feng Y."/>
            <person name="Zong Z."/>
        </authorList>
    </citation>
    <scope>NUCLEOTIDE SEQUENCE [LARGE SCALE GENOMIC DNA]</scope>
    <source>
        <strain evidence="11 12">WCHABo060081</strain>
    </source>
</reference>
<name>A0A4Q7AUM4_9GAMM</name>
<evidence type="ECO:0000256" key="1">
    <source>
        <dbReference type="ARBA" id="ARBA00001946"/>
    </source>
</evidence>
<comment type="cofactor">
    <cofactor evidence="1">
        <name>Mg(2+)</name>
        <dbReference type="ChEBI" id="CHEBI:18420"/>
    </cofactor>
</comment>
<protein>
    <recommendedName>
        <fullName evidence="3">diguanylate cyclase</fullName>
        <ecNumber evidence="3">2.7.7.65</ecNumber>
    </recommendedName>
</protein>
<evidence type="ECO:0000256" key="6">
    <source>
        <dbReference type="ARBA" id="ARBA00022989"/>
    </source>
</evidence>
<evidence type="ECO:0000313" key="12">
    <source>
        <dbReference type="Proteomes" id="UP000293483"/>
    </source>
</evidence>
<dbReference type="GO" id="GO:0052621">
    <property type="term" value="F:diguanylate cyclase activity"/>
    <property type="evidence" value="ECO:0007669"/>
    <property type="project" value="UniProtKB-EC"/>
</dbReference>
<evidence type="ECO:0000256" key="7">
    <source>
        <dbReference type="ARBA" id="ARBA00023136"/>
    </source>
</evidence>
<dbReference type="CDD" id="cd12912">
    <property type="entry name" value="PDC2_MCP_like"/>
    <property type="match status" value="1"/>
</dbReference>
<dbReference type="CDD" id="cd18773">
    <property type="entry name" value="PDC1_HK_sensor"/>
    <property type="match status" value="1"/>
</dbReference>